<feature type="non-terminal residue" evidence="4">
    <location>
        <position position="1"/>
    </location>
</feature>
<evidence type="ECO:0000259" key="3">
    <source>
        <dbReference type="Pfam" id="PF18962"/>
    </source>
</evidence>
<organism evidence="4 5">
    <name type="scientific">Hymenobacter coccineus</name>
    <dbReference type="NCBI Taxonomy" id="1908235"/>
    <lineage>
        <taxon>Bacteria</taxon>
        <taxon>Pseudomonadati</taxon>
        <taxon>Bacteroidota</taxon>
        <taxon>Cytophagia</taxon>
        <taxon>Cytophagales</taxon>
        <taxon>Hymenobacteraceae</taxon>
        <taxon>Hymenobacter</taxon>
    </lineage>
</organism>
<feature type="domain" description="DUF11" evidence="2">
    <location>
        <begin position="1150"/>
        <end position="1259"/>
    </location>
</feature>
<proteinExistence type="predicted"/>
<keyword evidence="5" id="KW-1185">Reference proteome</keyword>
<name>A0A1G1THU3_9BACT</name>
<dbReference type="Pfam" id="PF18962">
    <property type="entry name" value="Por_Secre_tail"/>
    <property type="match status" value="1"/>
</dbReference>
<feature type="domain" description="DUF11" evidence="2">
    <location>
        <begin position="1017"/>
        <end position="1137"/>
    </location>
</feature>
<feature type="domain" description="Secretion system C-terminal sorting" evidence="3">
    <location>
        <begin position="1591"/>
        <end position="1662"/>
    </location>
</feature>
<feature type="domain" description="DUF11" evidence="2">
    <location>
        <begin position="766"/>
        <end position="882"/>
    </location>
</feature>
<dbReference type="NCBIfam" id="TIGR04183">
    <property type="entry name" value="Por_Secre_tail"/>
    <property type="match status" value="1"/>
</dbReference>
<feature type="domain" description="DUF11" evidence="2">
    <location>
        <begin position="519"/>
        <end position="624"/>
    </location>
</feature>
<dbReference type="InterPro" id="IPR001434">
    <property type="entry name" value="OmcB-like_DUF11"/>
</dbReference>
<evidence type="ECO:0000256" key="1">
    <source>
        <dbReference type="SAM" id="MobiDB-lite"/>
    </source>
</evidence>
<dbReference type="Gene3D" id="2.60.40.10">
    <property type="entry name" value="Immunoglobulins"/>
    <property type="match status" value="1"/>
</dbReference>
<feature type="region of interest" description="Disordered" evidence="1">
    <location>
        <begin position="39"/>
        <end position="60"/>
    </location>
</feature>
<dbReference type="EMBL" id="MDZA01000146">
    <property type="protein sequence ID" value="OGX90437.1"/>
    <property type="molecule type" value="Genomic_DNA"/>
</dbReference>
<dbReference type="InterPro" id="IPR051172">
    <property type="entry name" value="Chlamydia_OmcB"/>
</dbReference>
<gene>
    <name evidence="4" type="ORF">BEN49_22725</name>
</gene>
<accession>A0A1G1THU3</accession>
<dbReference type="InterPro" id="IPR026444">
    <property type="entry name" value="Secre_tail"/>
</dbReference>
<dbReference type="Pfam" id="PF01345">
    <property type="entry name" value="DUF11"/>
    <property type="match status" value="7"/>
</dbReference>
<evidence type="ECO:0000313" key="4">
    <source>
        <dbReference type="EMBL" id="OGX90437.1"/>
    </source>
</evidence>
<dbReference type="PANTHER" id="PTHR34819:SF3">
    <property type="entry name" value="CELL SURFACE PROTEIN"/>
    <property type="match status" value="1"/>
</dbReference>
<feature type="compositionally biased region" description="Low complexity" evidence="1">
    <location>
        <begin position="39"/>
        <end position="49"/>
    </location>
</feature>
<dbReference type="NCBIfam" id="TIGR01451">
    <property type="entry name" value="B_ant_repeat"/>
    <property type="match status" value="1"/>
</dbReference>
<evidence type="ECO:0000313" key="5">
    <source>
        <dbReference type="Proteomes" id="UP000177506"/>
    </source>
</evidence>
<feature type="domain" description="DUF11" evidence="2">
    <location>
        <begin position="897"/>
        <end position="1004"/>
    </location>
</feature>
<sequence>VLNDGSGGGGAGGSILITANNTASLSGLTLAAIGGTGGTNTPTGTTTAHGPGGGGGGGVVLTNAAPSSASVASGANGTTTGGVAYGAGPGIMGIANGQISNSIAGSAAGINCSTDVVATISAPSAATAAQTVSLTAVFANNGGVEATGVTRTVTLSSGDVNNPVTGVTAAGSTSISSPDGSGTVTITYPALSPLAAGSSASFGISYMAPGTASVVAVATITTTTPAEPVTDNNTSTATTAINGNADVVSAVFGLNASTTGRPTATYTAVFANNGPAAAANVTRTVTLPADITLTAAQLKFITDQFTPNDPTAGYDPNTRVINFGTVTSLASRAASTFQFSYTASNTSGSTVVRSTIGTTTTQAVGGGPGAAPDQFDFTVTNNATSDLATNGISTSAATVVPGQTASFTLNFVNYGPDDAAIALRFAQLTPGLSGVSVTNNGTYDPATGIITYPAIALANGVTAPSVVTFTAPAVGPVNISGSLSGGPSLASSGIFGNNQATGSIAVTPVADVATTISGPTAAVAGNLVTFSVLTTNAGPSAAAGVVQTVQLPLNLSGVFVSNYGSYNASTGVATFTAPGVLATGQSLNNTVSFAMPATAFTATAAVTTTTSEAGATANNAATASATNLLTPANADQANVYNTLTPSARNVAPGDALTLTIVTGNNGPKPALNVAQQVALAPGLVVSSISNGGTYSTTTGLVTFPALASLASGASVSNTVVLTTPAAGILVVMPSVTSSTSDPVPADNIVTRNITITNATDVVTTLVGPGVASSTQVPTFTVTTSNRGPLPATNVVQTVAIPAGFALSEVTTTGAGVYDPATGLITWPTVALLGVEEVKTYTYSYLAPALLSTDANNSRTIVSRASVTSTTTDLATANNSVAVATEIKWNADVAVAVAGPTTAIVGNPITFVVSTSNNGPAPAINVTTSVRIATGLTSVVASGGVYDTNTGIVTFPTIASQAAGVTGAITNTITLIVPDRPIIGVSAAANNSANDINLTNNAATLVIPVSPPTSTLVDLQTTITSNVASQNAGQPIILTVKAINAAATVSNLRERVALPAGLSSVVVKDASNNVLGGAYDVASGTVTFPVASNQAAGTTLTYTITVNDPGNDPLVATASVNGNFSDPTPSNNTQTVSVNIVPIADVLTRVSGPATALPNSQVTYQVVTLNNGPSPASAVVQTVQLPTGLSNVAVSGGGSYDASSGVVTFPRITTQAVGKFGEVSNSISFLFPAVTSTITGTVTSGTNENGPTANNTSAVTTSLASQAPQANAAVNRQQTPQGNTATALGISALTGFEPNGSLQSFNITALPSSTAGKLALNGVDVQLGQVISLANAANLTFDPASTFVGNAFFTFTTTNNQGNVSAPVLYTIPVAQDNASVYTTTPVKGGTANQYQNGDILANVFDNNAGTYNATAAVVDNGVRTASSNSLPRGTSIDPVTGQITVVDRTLLVTGTYPATITTVDGNGGVTTQTVPLVIGNYPLPVKLTRFDAEAVGFNGNLSWATAQEQHNAGFQVERSFDGTQFTALTFVAGAGTSTQAQSYSFVDAGVGRQHATAYYRLQQRDQDGTTSYSPVRVVAFAPQAQAPSVALYPNPATDQTTLDLTALPAGQYQVQVFDLAGRLVQTHTLGGEQKHVLLISNLPSGAYIVLVANNNGLKFSQRLIKP</sequence>
<dbReference type="Proteomes" id="UP000177506">
    <property type="component" value="Unassembled WGS sequence"/>
</dbReference>
<evidence type="ECO:0008006" key="6">
    <source>
        <dbReference type="Google" id="ProtNLM"/>
    </source>
</evidence>
<dbReference type="InterPro" id="IPR013783">
    <property type="entry name" value="Ig-like_fold"/>
</dbReference>
<feature type="domain" description="DUF11" evidence="2">
    <location>
        <begin position="644"/>
        <end position="750"/>
    </location>
</feature>
<dbReference type="RefSeq" id="WP_070743009.1">
    <property type="nucleotide sequence ID" value="NZ_MDZA01000146.1"/>
</dbReference>
<reference evidence="4 5" key="1">
    <citation type="submission" date="2016-08" db="EMBL/GenBank/DDBJ databases">
        <title>Hymenobacter coccineus sp. nov., Hymenobacter lapidarius sp. nov. and Hymenobacter glacialis sp. nov., isolated from Antarctic soil.</title>
        <authorList>
            <person name="Sedlacek I."/>
            <person name="Kralova S."/>
            <person name="Kyrova K."/>
            <person name="Maslanova I."/>
            <person name="Stankova E."/>
            <person name="Vrbovska V."/>
            <person name="Nemec M."/>
            <person name="Bartak M."/>
            <person name="Svec P."/>
            <person name="Busse H.-J."/>
            <person name="Pantucek R."/>
        </authorList>
    </citation>
    <scope>NUCLEOTIDE SEQUENCE [LARGE SCALE GENOMIC DNA]</scope>
    <source>
        <strain evidence="4 5">CCM 8649</strain>
    </source>
</reference>
<dbReference type="OrthoDB" id="642696at2"/>
<feature type="compositionally biased region" description="Gly residues" evidence="1">
    <location>
        <begin position="50"/>
        <end position="59"/>
    </location>
</feature>
<protein>
    <recommendedName>
        <fullName evidence="6">Secretion system C-terminal sorting domain-containing protein</fullName>
    </recommendedName>
</protein>
<evidence type="ECO:0000259" key="2">
    <source>
        <dbReference type="Pfam" id="PF01345"/>
    </source>
</evidence>
<feature type="domain" description="DUF11" evidence="2">
    <location>
        <begin position="394"/>
        <end position="471"/>
    </location>
</feature>
<dbReference type="PANTHER" id="PTHR34819">
    <property type="entry name" value="LARGE CYSTEINE-RICH PERIPLASMIC PROTEIN OMCB"/>
    <property type="match status" value="1"/>
</dbReference>
<dbReference type="InterPro" id="IPR047589">
    <property type="entry name" value="DUF11_rpt"/>
</dbReference>
<comment type="caution">
    <text evidence="4">The sequence shown here is derived from an EMBL/GenBank/DDBJ whole genome shotgun (WGS) entry which is preliminary data.</text>
</comment>